<sequence>MSKMSDKIKEAKKQIELREQARVVQKNKDKLEQLKQNGKAITKELEKDYPIVDFQKLSETSDFKRLIYRGITGKTWRGTNEDLEKELSKKLIKVQE</sequence>
<name>X1FX15_9ZZZZ</name>
<proteinExistence type="predicted"/>
<keyword evidence="1" id="KW-0175">Coiled coil</keyword>
<gene>
    <name evidence="2" type="ORF">S03H2_15953</name>
</gene>
<protein>
    <submittedName>
        <fullName evidence="2">Uncharacterized protein</fullName>
    </submittedName>
</protein>
<comment type="caution">
    <text evidence="2">The sequence shown here is derived from an EMBL/GenBank/DDBJ whole genome shotgun (WGS) entry which is preliminary data.</text>
</comment>
<reference evidence="2" key="1">
    <citation type="journal article" date="2014" name="Front. Microbiol.">
        <title>High frequency of phylogenetically diverse reductive dehalogenase-homologous genes in deep subseafloor sedimentary metagenomes.</title>
        <authorList>
            <person name="Kawai M."/>
            <person name="Futagami T."/>
            <person name="Toyoda A."/>
            <person name="Takaki Y."/>
            <person name="Nishi S."/>
            <person name="Hori S."/>
            <person name="Arai W."/>
            <person name="Tsubouchi T."/>
            <person name="Morono Y."/>
            <person name="Uchiyama I."/>
            <person name="Ito T."/>
            <person name="Fujiyama A."/>
            <person name="Inagaki F."/>
            <person name="Takami H."/>
        </authorList>
    </citation>
    <scope>NUCLEOTIDE SEQUENCE</scope>
    <source>
        <strain evidence="2">Expedition CK06-06</strain>
    </source>
</reference>
<dbReference type="AlphaFoldDB" id="X1FX15"/>
<evidence type="ECO:0000313" key="2">
    <source>
        <dbReference type="EMBL" id="GAH37090.1"/>
    </source>
</evidence>
<organism evidence="2">
    <name type="scientific">marine sediment metagenome</name>
    <dbReference type="NCBI Taxonomy" id="412755"/>
    <lineage>
        <taxon>unclassified sequences</taxon>
        <taxon>metagenomes</taxon>
        <taxon>ecological metagenomes</taxon>
    </lineage>
</organism>
<dbReference type="EMBL" id="BARU01008124">
    <property type="protein sequence ID" value="GAH37090.1"/>
    <property type="molecule type" value="Genomic_DNA"/>
</dbReference>
<accession>X1FX15</accession>
<evidence type="ECO:0000256" key="1">
    <source>
        <dbReference type="SAM" id="Coils"/>
    </source>
</evidence>
<feature type="coiled-coil region" evidence="1">
    <location>
        <begin position="1"/>
        <end position="48"/>
    </location>
</feature>